<dbReference type="HOGENOM" id="CLU_766198_0_0_7"/>
<proteinExistence type="predicted"/>
<feature type="non-terminal residue" evidence="1">
    <location>
        <position position="361"/>
    </location>
</feature>
<evidence type="ECO:0000313" key="1">
    <source>
        <dbReference type="EMBL" id="ETW92155.1"/>
    </source>
</evidence>
<dbReference type="AlphaFoldDB" id="W4L3A3"/>
<reference evidence="1 2" key="1">
    <citation type="journal article" date="2014" name="Nature">
        <title>An environmental bacterial taxon with a large and distinct metabolic repertoire.</title>
        <authorList>
            <person name="Wilson M.C."/>
            <person name="Mori T."/>
            <person name="Ruckert C."/>
            <person name="Uria A.R."/>
            <person name="Helf M.J."/>
            <person name="Takada K."/>
            <person name="Gernert C."/>
            <person name="Steffens U.A."/>
            <person name="Heycke N."/>
            <person name="Schmitt S."/>
            <person name="Rinke C."/>
            <person name="Helfrich E.J."/>
            <person name="Brachmann A.O."/>
            <person name="Gurgui C."/>
            <person name="Wakimoto T."/>
            <person name="Kracht M."/>
            <person name="Crusemann M."/>
            <person name="Hentschel U."/>
            <person name="Abe I."/>
            <person name="Matsunaga S."/>
            <person name="Kalinowski J."/>
            <person name="Takeyama H."/>
            <person name="Piel J."/>
        </authorList>
    </citation>
    <scope>NUCLEOTIDE SEQUENCE [LARGE SCALE GENOMIC DNA]</scope>
    <source>
        <strain evidence="2">TSY1</strain>
    </source>
</reference>
<comment type="caution">
    <text evidence="1">The sequence shown here is derived from an EMBL/GenBank/DDBJ whole genome shotgun (WGS) entry which is preliminary data.</text>
</comment>
<accession>W4L3A3</accession>
<sequence>FHPKGREPKKEEGMLTAPEITIAVLMNVLQVTPVGTNVNVMRLMWAMMNGSFLKSRGAIHSGLSESGFEDEELRRSWWSFRYGSWDIASLLSSWQEEVEWKGEWEAKKLEGYRVKSIDITGFWRPKLQGKVNRLYNSTARRALPALIFGVMISSGEIGGKRVPLLKAIMRCEVGTKESEFRKKLLKETKKSLESDEVAVVDAGFTIREMLESDVDRFVLREAINCTARRNELPERKEKGRPPEYGDIVRPLSRCYRGKRLEATTPDSFGQFVYSGRLIRYQAWHNLVPRTTKVDTANRTYSIYVFQDPAYHTPLVLATVMALQAETIYLFSLERWPVEHPPLASKQMIGLHRQFVHADEAC</sequence>
<evidence type="ECO:0000313" key="2">
    <source>
        <dbReference type="Proteomes" id="UP000019141"/>
    </source>
</evidence>
<protein>
    <recommendedName>
        <fullName evidence="3">Transposase IS4-like domain-containing protein</fullName>
    </recommendedName>
</protein>
<feature type="non-terminal residue" evidence="1">
    <location>
        <position position="1"/>
    </location>
</feature>
<dbReference type="Proteomes" id="UP000019141">
    <property type="component" value="Unassembled WGS sequence"/>
</dbReference>
<organism evidence="1 2">
    <name type="scientific">Entotheonella factor</name>
    <dbReference type="NCBI Taxonomy" id="1429438"/>
    <lineage>
        <taxon>Bacteria</taxon>
        <taxon>Pseudomonadati</taxon>
        <taxon>Nitrospinota/Tectimicrobiota group</taxon>
        <taxon>Candidatus Tectimicrobiota</taxon>
        <taxon>Candidatus Entotheonellia</taxon>
        <taxon>Candidatus Entotheonellales</taxon>
        <taxon>Candidatus Entotheonellaceae</taxon>
        <taxon>Candidatus Entotheonella</taxon>
    </lineage>
</organism>
<evidence type="ECO:0008006" key="3">
    <source>
        <dbReference type="Google" id="ProtNLM"/>
    </source>
</evidence>
<name>W4L3A3_ENTF1</name>
<gene>
    <name evidence="1" type="ORF">ETSY1_44895</name>
</gene>
<keyword evidence="2" id="KW-1185">Reference proteome</keyword>
<dbReference type="EMBL" id="AZHW01001625">
    <property type="protein sequence ID" value="ETW92155.1"/>
    <property type="molecule type" value="Genomic_DNA"/>
</dbReference>